<proteinExistence type="predicted"/>
<dbReference type="STRING" id="436010.A0A166CZZ9"/>
<reference evidence="2 3" key="1">
    <citation type="journal article" date="2016" name="Mol. Biol. Evol.">
        <title>Comparative Genomics of Early-Diverging Mushroom-Forming Fungi Provides Insights into the Origins of Lignocellulose Decay Capabilities.</title>
        <authorList>
            <person name="Nagy L.G."/>
            <person name="Riley R."/>
            <person name="Tritt A."/>
            <person name="Adam C."/>
            <person name="Daum C."/>
            <person name="Floudas D."/>
            <person name="Sun H."/>
            <person name="Yadav J.S."/>
            <person name="Pangilinan J."/>
            <person name="Larsson K.H."/>
            <person name="Matsuura K."/>
            <person name="Barry K."/>
            <person name="Labutti K."/>
            <person name="Kuo R."/>
            <person name="Ohm R.A."/>
            <person name="Bhattacharya S.S."/>
            <person name="Shirouzu T."/>
            <person name="Yoshinaga Y."/>
            <person name="Martin F.M."/>
            <person name="Grigoriev I.V."/>
            <person name="Hibbett D.S."/>
        </authorList>
    </citation>
    <scope>NUCLEOTIDE SEQUENCE [LARGE SCALE GENOMIC DNA]</scope>
    <source>
        <strain evidence="2 3">CBS 109695</strain>
    </source>
</reference>
<dbReference type="InterPro" id="IPR046522">
    <property type="entry name" value="DUF6699"/>
</dbReference>
<gene>
    <name evidence="2" type="ORF">FIBSPDRAFT_912839</name>
</gene>
<dbReference type="Proteomes" id="UP000076532">
    <property type="component" value="Unassembled WGS sequence"/>
</dbReference>
<sequence length="355" mass="39631">MWPDNGGIYRGVYSLNTAWEASPVIPDAHDRFDGFPWNPALVHEESDQERELRLGRNPGAKKASCGSFWRGLRKLIKSDPNKDNAVNMDLGCPPVVPVHLWKAYGYWARPTINRVQVNNTTPGPFTPRHITPAMVFNSLMSPDGTPHPERWIPGMQHPSLPPRPNLPGWRTPQPGSVSALPGKCALNPFMVHSPAGRPAVTFDMGVHPLGICYSETGPNTTIPLAESDRAQPATYPLVTEMHIIYVADDPAPQFPWPVTVENQRGVTVQDVFDTLYHNFSAHVSSGEYNSWDERRKQQVGQAYWTRINQLQALGQQDDSEGGLKRIDYLRDRVMFRGLEPAPGQGNAWMLFIGPS</sequence>
<evidence type="ECO:0000259" key="1">
    <source>
        <dbReference type="Pfam" id="PF20415"/>
    </source>
</evidence>
<evidence type="ECO:0000313" key="2">
    <source>
        <dbReference type="EMBL" id="KZP14177.1"/>
    </source>
</evidence>
<dbReference type="Pfam" id="PF20415">
    <property type="entry name" value="DUF6699"/>
    <property type="match status" value="1"/>
</dbReference>
<organism evidence="2 3">
    <name type="scientific">Athelia psychrophila</name>
    <dbReference type="NCBI Taxonomy" id="1759441"/>
    <lineage>
        <taxon>Eukaryota</taxon>
        <taxon>Fungi</taxon>
        <taxon>Dikarya</taxon>
        <taxon>Basidiomycota</taxon>
        <taxon>Agaricomycotina</taxon>
        <taxon>Agaricomycetes</taxon>
        <taxon>Agaricomycetidae</taxon>
        <taxon>Atheliales</taxon>
        <taxon>Atheliaceae</taxon>
        <taxon>Athelia</taxon>
    </lineage>
</organism>
<feature type="domain" description="DUF6699" evidence="1">
    <location>
        <begin position="201"/>
        <end position="341"/>
    </location>
</feature>
<dbReference type="AlphaFoldDB" id="A0A166CZZ9"/>
<dbReference type="OrthoDB" id="3202436at2759"/>
<protein>
    <recommendedName>
        <fullName evidence="1">DUF6699 domain-containing protein</fullName>
    </recommendedName>
</protein>
<accession>A0A166CZZ9</accession>
<evidence type="ECO:0000313" key="3">
    <source>
        <dbReference type="Proteomes" id="UP000076532"/>
    </source>
</evidence>
<name>A0A166CZZ9_9AGAM</name>
<keyword evidence="3" id="KW-1185">Reference proteome</keyword>
<dbReference type="EMBL" id="KV417621">
    <property type="protein sequence ID" value="KZP14177.1"/>
    <property type="molecule type" value="Genomic_DNA"/>
</dbReference>